<feature type="domain" description="Pyruvate phosphate dikinase AMP/ATP-binding" evidence="11">
    <location>
        <begin position="309"/>
        <end position="349"/>
    </location>
</feature>
<keyword evidence="8" id="KW-0067">ATP-binding</keyword>
<evidence type="ECO:0000256" key="4">
    <source>
        <dbReference type="ARBA" id="ARBA00022679"/>
    </source>
</evidence>
<dbReference type="Gene3D" id="3.50.30.10">
    <property type="entry name" value="Phosphohistidine domain"/>
    <property type="match status" value="1"/>
</dbReference>
<dbReference type="Gene3D" id="3.20.20.60">
    <property type="entry name" value="Phosphoenolpyruvate-binding domains"/>
    <property type="match status" value="1"/>
</dbReference>
<feature type="domain" description="PEP-utilising enzyme mobile" evidence="10">
    <location>
        <begin position="431"/>
        <end position="512"/>
    </location>
</feature>
<keyword evidence="7 13" id="KW-0418">Kinase</keyword>
<dbReference type="GO" id="GO:0005524">
    <property type="term" value="F:ATP binding"/>
    <property type="evidence" value="ECO:0007669"/>
    <property type="project" value="UniProtKB-KW"/>
</dbReference>
<dbReference type="NCBIfam" id="NF004531">
    <property type="entry name" value="PRK05878.1"/>
    <property type="match status" value="1"/>
</dbReference>
<dbReference type="Pfam" id="PF00391">
    <property type="entry name" value="PEP-utilizers"/>
    <property type="match status" value="1"/>
</dbReference>
<dbReference type="InterPro" id="IPR008279">
    <property type="entry name" value="PEP-util_enz_mobile_dom"/>
</dbReference>
<dbReference type="InterPro" id="IPR040442">
    <property type="entry name" value="Pyrv_kinase-like_dom_sf"/>
</dbReference>
<sequence>MAEKKTKYVYFFGSGKAEGTAQMKELLGGKGANLADMTSIGLPVPPGFTISTEACAYYSSHDGAYPQGMREQVLENLAKLETLMGAKLGDNENPLLVSVRSGAAQSMPGMMDTILNLGLNPTSVKALIAKTNNERFAWDSYRRFMQMFGDVVMGVPHHEFESALQDVKDSKGKSLDTELDSKDLQEVIARYQRLYKRYTGEEFPVDPIDQLFKSINAVFKSWNNERANKYRQMNDIRGLLGTAVNIQSMVFGNMGDTSGTGVAFTRDPSTGENQFYGEYLMNAQGEDVVAGIRTPQPIETLRAVNPDVYDQLVGIRSILEKHYKDMQDIEFTIQEGKLYMLQTRNGKRTIFSWLRSQVEMVEEGLIDKETAVARVPAGEFGKLFAPILDAKYIRDNSLNEVTRGLNASPGGACGQIYFTADKAEEMAALGKEVILVRAETSPEDIGGMAVAKGVVTCRGGMTSHAAVVARGMGCPCVSGAGDIHINEAKKTLEVNGTNLSEGDYMSIDGFTGAVYGTKIPVRSSEIVQVLNGHMKESESNLFHNYKTFMAYVQEVKRLGVYTNADTPHDTEMAVAFGAEGIGLCRTEHMFFGGNRIMSIRKMILANNLIEREKALSELLPMQRGDFEAIFLALEGRPATIRLLDPPLHEFLPNDHTSRHELALQMGLTVEEVAQKSSALHEFNPMLGFRGCRLAIIYPEILRMQVRAIIEAAINVKRKGVDVLPEIMIPLVGNYKEFVFCKKHALEVIEKIFNEQGMKVHYKIGTMIEVPRAAITADEIAREAEFFSFGTNDLTQMTCGFSRDDAASFLGPYVNDTDKQFYDYDPFATIDIDGVGKLVDMAAKLGRSTNPEIKLGICGEHGGDPKTIAFCDKVGLDYVSCSPFRVPIARLAAAQASIAAKKAK</sequence>
<accession>A0A644VKU8</accession>
<dbReference type="NCBIfam" id="TIGR01828">
    <property type="entry name" value="pyru_phos_dikin"/>
    <property type="match status" value="1"/>
</dbReference>
<dbReference type="GO" id="GO:0050242">
    <property type="term" value="F:pyruvate, phosphate dikinase activity"/>
    <property type="evidence" value="ECO:0007669"/>
    <property type="project" value="UniProtKB-EC"/>
</dbReference>
<dbReference type="EC" id="2.7.9.1" evidence="3"/>
<reference evidence="13" key="1">
    <citation type="submission" date="2019-08" db="EMBL/GenBank/DDBJ databases">
        <authorList>
            <person name="Kucharzyk K."/>
            <person name="Murdoch R.W."/>
            <person name="Higgins S."/>
            <person name="Loffler F."/>
        </authorList>
    </citation>
    <scope>NUCLEOTIDE SEQUENCE</scope>
</reference>
<comment type="cofactor">
    <cofactor evidence="1">
        <name>Mg(2+)</name>
        <dbReference type="ChEBI" id="CHEBI:18420"/>
    </cofactor>
</comment>
<evidence type="ECO:0000256" key="6">
    <source>
        <dbReference type="ARBA" id="ARBA00022741"/>
    </source>
</evidence>
<dbReference type="PIRSF" id="PIRSF000853">
    <property type="entry name" value="PPDK"/>
    <property type="match status" value="1"/>
</dbReference>
<protein>
    <recommendedName>
        <fullName evidence="3">pyruvate, phosphate dikinase</fullName>
        <ecNumber evidence="3">2.7.9.1</ecNumber>
    </recommendedName>
</protein>
<dbReference type="Pfam" id="PF02896">
    <property type="entry name" value="PEP-utilizers_C"/>
    <property type="match status" value="1"/>
</dbReference>
<comment type="caution">
    <text evidence="13">The sequence shown here is derived from an EMBL/GenBank/DDBJ whole genome shotgun (WGS) entry which is preliminary data.</text>
</comment>
<evidence type="ECO:0000256" key="8">
    <source>
        <dbReference type="ARBA" id="ARBA00022840"/>
    </source>
</evidence>
<dbReference type="SUPFAM" id="SSF56059">
    <property type="entry name" value="Glutathione synthetase ATP-binding domain-like"/>
    <property type="match status" value="1"/>
</dbReference>
<evidence type="ECO:0000256" key="7">
    <source>
        <dbReference type="ARBA" id="ARBA00022777"/>
    </source>
</evidence>
<dbReference type="InterPro" id="IPR013815">
    <property type="entry name" value="ATP_grasp_subdomain_1"/>
</dbReference>
<feature type="domain" description="PEP-utilising enzyme C-terminal" evidence="12">
    <location>
        <begin position="544"/>
        <end position="895"/>
    </location>
</feature>
<proteinExistence type="inferred from homology"/>
<evidence type="ECO:0000256" key="5">
    <source>
        <dbReference type="ARBA" id="ARBA00022723"/>
    </source>
</evidence>
<name>A0A644VKU8_9ZZZZ</name>
<feature type="domain" description="Pyruvate phosphate dikinase AMP/ATP-binding" evidence="11">
    <location>
        <begin position="69"/>
        <end position="298"/>
    </location>
</feature>
<comment type="similarity">
    <text evidence="2">Belongs to the PEP-utilizing enzyme family.</text>
</comment>
<keyword evidence="9" id="KW-0460">Magnesium</keyword>
<dbReference type="GO" id="GO:0046872">
    <property type="term" value="F:metal ion binding"/>
    <property type="evidence" value="ECO:0007669"/>
    <property type="project" value="UniProtKB-KW"/>
</dbReference>
<evidence type="ECO:0000256" key="2">
    <source>
        <dbReference type="ARBA" id="ARBA00007837"/>
    </source>
</evidence>
<dbReference type="Gene3D" id="3.30.1490.20">
    <property type="entry name" value="ATP-grasp fold, A domain"/>
    <property type="match status" value="1"/>
</dbReference>
<gene>
    <name evidence="13" type="primary">ppdK_7</name>
    <name evidence="13" type="ORF">SDC9_37968</name>
</gene>
<dbReference type="PANTHER" id="PTHR22931:SF9">
    <property type="entry name" value="PYRUVATE, PHOSPHATE DIKINASE 1, CHLOROPLASTIC"/>
    <property type="match status" value="1"/>
</dbReference>
<dbReference type="InterPro" id="IPR000121">
    <property type="entry name" value="PEP_util_C"/>
</dbReference>
<dbReference type="InterPro" id="IPR018274">
    <property type="entry name" value="PEP_util_AS"/>
</dbReference>
<evidence type="ECO:0000256" key="9">
    <source>
        <dbReference type="ARBA" id="ARBA00022842"/>
    </source>
</evidence>
<dbReference type="Gene3D" id="1.10.189.10">
    <property type="entry name" value="Pyruvate Phosphate Dikinase, domain 2"/>
    <property type="match status" value="1"/>
</dbReference>
<organism evidence="13">
    <name type="scientific">bioreactor metagenome</name>
    <dbReference type="NCBI Taxonomy" id="1076179"/>
    <lineage>
        <taxon>unclassified sequences</taxon>
        <taxon>metagenomes</taxon>
        <taxon>ecological metagenomes</taxon>
    </lineage>
</organism>
<dbReference type="SUPFAM" id="SSF51621">
    <property type="entry name" value="Phosphoenolpyruvate/pyruvate domain"/>
    <property type="match status" value="1"/>
</dbReference>
<dbReference type="InterPro" id="IPR010121">
    <property type="entry name" value="Pyruvate_phosphate_dikinase"/>
</dbReference>
<dbReference type="PANTHER" id="PTHR22931">
    <property type="entry name" value="PHOSPHOENOLPYRUVATE DIKINASE-RELATED"/>
    <property type="match status" value="1"/>
</dbReference>
<evidence type="ECO:0000256" key="3">
    <source>
        <dbReference type="ARBA" id="ARBA00011994"/>
    </source>
</evidence>
<keyword evidence="5" id="KW-0479">Metal-binding</keyword>
<evidence type="ECO:0000259" key="10">
    <source>
        <dbReference type="Pfam" id="PF00391"/>
    </source>
</evidence>
<dbReference type="EMBL" id="VSSQ01000342">
    <property type="protein sequence ID" value="MPL91885.1"/>
    <property type="molecule type" value="Genomic_DNA"/>
</dbReference>
<dbReference type="InterPro" id="IPR036637">
    <property type="entry name" value="Phosphohistidine_dom_sf"/>
</dbReference>
<keyword evidence="13" id="KW-0670">Pyruvate</keyword>
<evidence type="ECO:0000259" key="11">
    <source>
        <dbReference type="Pfam" id="PF01326"/>
    </source>
</evidence>
<evidence type="ECO:0000313" key="13">
    <source>
        <dbReference type="EMBL" id="MPL91885.1"/>
    </source>
</evidence>
<dbReference type="Pfam" id="PF01326">
    <property type="entry name" value="PPDK_N"/>
    <property type="match status" value="2"/>
</dbReference>
<keyword evidence="4 13" id="KW-0808">Transferase</keyword>
<dbReference type="AlphaFoldDB" id="A0A644VKU8"/>
<dbReference type="GO" id="GO:0016301">
    <property type="term" value="F:kinase activity"/>
    <property type="evidence" value="ECO:0007669"/>
    <property type="project" value="UniProtKB-KW"/>
</dbReference>
<evidence type="ECO:0000256" key="1">
    <source>
        <dbReference type="ARBA" id="ARBA00001946"/>
    </source>
</evidence>
<dbReference type="PROSITE" id="PS00370">
    <property type="entry name" value="PEP_ENZYMES_PHOS_SITE"/>
    <property type="match status" value="1"/>
</dbReference>
<evidence type="ECO:0000259" key="12">
    <source>
        <dbReference type="Pfam" id="PF02896"/>
    </source>
</evidence>
<dbReference type="InterPro" id="IPR015813">
    <property type="entry name" value="Pyrv/PenolPyrv_kinase-like_dom"/>
</dbReference>
<dbReference type="SUPFAM" id="SSF52009">
    <property type="entry name" value="Phosphohistidine domain"/>
    <property type="match status" value="1"/>
</dbReference>
<dbReference type="Gene3D" id="3.30.470.20">
    <property type="entry name" value="ATP-grasp fold, B domain"/>
    <property type="match status" value="1"/>
</dbReference>
<keyword evidence="6" id="KW-0547">Nucleotide-binding</keyword>
<dbReference type="InterPro" id="IPR002192">
    <property type="entry name" value="PPDK_AMP/ATP-bd"/>
</dbReference>
<dbReference type="Gene3D" id="1.20.80.30">
    <property type="match status" value="1"/>
</dbReference>